<keyword evidence="2" id="KW-0812">Transmembrane</keyword>
<comment type="caution">
    <text evidence="3">The sequence shown here is derived from an EMBL/GenBank/DDBJ whole genome shotgun (WGS) entry which is preliminary data.</text>
</comment>
<name>A0A2S8BKG1_9MYCO</name>
<proteinExistence type="predicted"/>
<evidence type="ECO:0000313" key="3">
    <source>
        <dbReference type="EMBL" id="PQM47174.1"/>
    </source>
</evidence>
<evidence type="ECO:0000313" key="4">
    <source>
        <dbReference type="Proteomes" id="UP000238296"/>
    </source>
</evidence>
<feature type="transmembrane region" description="Helical" evidence="2">
    <location>
        <begin position="6"/>
        <end position="22"/>
    </location>
</feature>
<dbReference type="EMBL" id="PPEA01000379">
    <property type="protein sequence ID" value="PQM47174.1"/>
    <property type="molecule type" value="Genomic_DNA"/>
</dbReference>
<evidence type="ECO:0000256" key="1">
    <source>
        <dbReference type="SAM" id="MobiDB-lite"/>
    </source>
</evidence>
<evidence type="ECO:0000256" key="2">
    <source>
        <dbReference type="SAM" id="Phobius"/>
    </source>
</evidence>
<organism evidence="3 4">
    <name type="scientific">Mycobacterium talmoniae</name>
    <dbReference type="NCBI Taxonomy" id="1858794"/>
    <lineage>
        <taxon>Bacteria</taxon>
        <taxon>Bacillati</taxon>
        <taxon>Actinomycetota</taxon>
        <taxon>Actinomycetes</taxon>
        <taxon>Mycobacteriales</taxon>
        <taxon>Mycobacteriaceae</taxon>
        <taxon>Mycobacterium</taxon>
    </lineage>
</organism>
<dbReference type="AlphaFoldDB" id="A0A2S8BKG1"/>
<feature type="region of interest" description="Disordered" evidence="1">
    <location>
        <begin position="25"/>
        <end position="51"/>
    </location>
</feature>
<sequence length="76" mass="7696">MGVTMLIVGGTILVIIVIRTLAQPQDRSRPRRNLWDAGYSGDDSGGGHHGRAWLRGGHSGWGGGDGCGGGGCGGGH</sequence>
<keyword evidence="2" id="KW-0472">Membrane</keyword>
<protein>
    <submittedName>
        <fullName evidence="3">Uncharacterized protein</fullName>
    </submittedName>
</protein>
<gene>
    <name evidence="3" type="ORF">C1Y40_02643</name>
</gene>
<keyword evidence="2" id="KW-1133">Transmembrane helix</keyword>
<accession>A0A2S8BKG1</accession>
<dbReference type="Proteomes" id="UP000238296">
    <property type="component" value="Unassembled WGS sequence"/>
</dbReference>
<reference evidence="3 4" key="1">
    <citation type="journal article" date="2017" name="Int. J. Syst. Evol. Microbiol.">
        <title>Mycobacterium talmoniae sp. nov., a slowly growing mycobacterium isolated from human respiratory samples.</title>
        <authorList>
            <person name="Davidson R.M."/>
            <person name="DeGroote M.A."/>
            <person name="Marola J.L."/>
            <person name="Buss S."/>
            <person name="Jones V."/>
            <person name="McNeil M.R."/>
            <person name="Freifeld A.G."/>
            <person name="Elaine Epperson L."/>
            <person name="Hasan N.A."/>
            <person name="Jackson M."/>
            <person name="Iwen P.C."/>
            <person name="Salfinger M."/>
            <person name="Strong M."/>
        </authorList>
    </citation>
    <scope>NUCLEOTIDE SEQUENCE [LARGE SCALE GENOMIC DNA]</scope>
    <source>
        <strain evidence="3 4">ATCC BAA-2683</strain>
    </source>
</reference>